<evidence type="ECO:0000313" key="3">
    <source>
        <dbReference type="Proteomes" id="UP000651482"/>
    </source>
</evidence>
<dbReference type="EMBL" id="JACRSN010000019">
    <property type="protein sequence ID" value="MBC8534575.1"/>
    <property type="molecule type" value="Genomic_DNA"/>
</dbReference>
<dbReference type="AlphaFoldDB" id="A0A926HT70"/>
<keyword evidence="1" id="KW-0175">Coiled coil</keyword>
<evidence type="ECO:0000313" key="2">
    <source>
        <dbReference type="EMBL" id="MBC8534575.1"/>
    </source>
</evidence>
<reference evidence="2" key="1">
    <citation type="submission" date="2020-08" db="EMBL/GenBank/DDBJ databases">
        <title>Genome public.</title>
        <authorList>
            <person name="Liu C."/>
            <person name="Sun Q."/>
        </authorList>
    </citation>
    <scope>NUCLEOTIDE SEQUENCE</scope>
    <source>
        <strain evidence="2">NSJ-40</strain>
    </source>
</reference>
<organism evidence="2 3">
    <name type="scientific">Yeguia hominis</name>
    <dbReference type="NCBI Taxonomy" id="2763662"/>
    <lineage>
        <taxon>Bacteria</taxon>
        <taxon>Bacillati</taxon>
        <taxon>Bacillota</taxon>
        <taxon>Clostridia</taxon>
        <taxon>Eubacteriales</taxon>
        <taxon>Yeguiaceae</taxon>
        <taxon>Yeguia</taxon>
    </lineage>
</organism>
<comment type="caution">
    <text evidence="2">The sequence shown here is derived from an EMBL/GenBank/DDBJ whole genome shotgun (WGS) entry which is preliminary data.</text>
</comment>
<dbReference type="Pfam" id="PF05565">
    <property type="entry name" value="Sipho_Gp157"/>
    <property type="match status" value="1"/>
</dbReference>
<keyword evidence="3" id="KW-1185">Reference proteome</keyword>
<sequence>MTLYEMTEAAQRLYELLQEEEIDEDVVNDTLEAMDVGSKLEDYCKLIRQFQSDAEALKSEEDKLHRKRERAEKTADRLSNNILRFLKSANREREKAGVFEVAVRKSEAVRILNLQQIPESYLRTKTTTEPDKARIKKALKSGAEITGAEIAINEKISIR</sequence>
<gene>
    <name evidence="2" type="ORF">IAG03_11395</name>
</gene>
<protein>
    <submittedName>
        <fullName evidence="2">Siphovirus Gp157 family protein</fullName>
    </submittedName>
</protein>
<dbReference type="Proteomes" id="UP000651482">
    <property type="component" value="Unassembled WGS sequence"/>
</dbReference>
<accession>A0A926HT70</accession>
<dbReference type="RefSeq" id="WP_249320162.1">
    <property type="nucleotide sequence ID" value="NZ_JACRSN010000019.1"/>
</dbReference>
<name>A0A926HT70_9FIRM</name>
<proteinExistence type="predicted"/>
<evidence type="ECO:0000256" key="1">
    <source>
        <dbReference type="SAM" id="Coils"/>
    </source>
</evidence>
<dbReference type="InterPro" id="IPR008840">
    <property type="entry name" value="Sipho_Gp157"/>
</dbReference>
<feature type="coiled-coil region" evidence="1">
    <location>
        <begin position="40"/>
        <end position="81"/>
    </location>
</feature>